<accession>A0A4Q2KUW6</accession>
<protein>
    <submittedName>
        <fullName evidence="1">Hemin receptor</fullName>
    </submittedName>
</protein>
<proteinExistence type="predicted"/>
<dbReference type="EMBL" id="SBAP01000016">
    <property type="protein sequence ID" value="RXZ69334.1"/>
    <property type="molecule type" value="Genomic_DNA"/>
</dbReference>
<gene>
    <name evidence="1" type="ORF">EPT53_07140</name>
</gene>
<dbReference type="SUPFAM" id="SSF53807">
    <property type="entry name" value="Helical backbone' metal receptor"/>
    <property type="match status" value="1"/>
</dbReference>
<keyword evidence="1" id="KW-0675">Receptor</keyword>
<dbReference type="PANTHER" id="PTHR30535">
    <property type="entry name" value="VITAMIN B12-BINDING PROTEIN"/>
    <property type="match status" value="1"/>
</dbReference>
<dbReference type="PROSITE" id="PS50983">
    <property type="entry name" value="FE_B12_PBP"/>
    <property type="match status" value="1"/>
</dbReference>
<reference evidence="1 2" key="1">
    <citation type="submission" date="2019-01" db="EMBL/GenBank/DDBJ databases">
        <title>Fusobacterium necrophorum Isolated From the Uterus of Dairy Cows.</title>
        <authorList>
            <person name="Francis A.M."/>
        </authorList>
    </citation>
    <scope>NUCLEOTIDE SEQUENCE [LARGE SCALE GENOMIC DNA]</scope>
    <source>
        <strain evidence="1 2">KG35</strain>
    </source>
</reference>
<organism evidence="1 2">
    <name type="scientific">Fusobacterium necrophorum</name>
    <dbReference type="NCBI Taxonomy" id="859"/>
    <lineage>
        <taxon>Bacteria</taxon>
        <taxon>Fusobacteriati</taxon>
        <taxon>Fusobacteriota</taxon>
        <taxon>Fusobacteriia</taxon>
        <taxon>Fusobacteriales</taxon>
        <taxon>Fusobacteriaceae</taxon>
        <taxon>Fusobacterium</taxon>
    </lineage>
</organism>
<dbReference type="PANTHER" id="PTHR30535:SF7">
    <property type="entry name" value="IRON(III) DICITRATE-BINDING PROTEIN"/>
    <property type="match status" value="1"/>
</dbReference>
<dbReference type="InterPro" id="IPR002491">
    <property type="entry name" value="ABC_transptr_periplasmic_BD"/>
</dbReference>
<evidence type="ECO:0000313" key="2">
    <source>
        <dbReference type="Proteomes" id="UP000289216"/>
    </source>
</evidence>
<dbReference type="Gene3D" id="3.40.50.1980">
    <property type="entry name" value="Nitrogenase molybdenum iron protein domain"/>
    <property type="match status" value="2"/>
</dbReference>
<dbReference type="Pfam" id="PF01497">
    <property type="entry name" value="Peripla_BP_2"/>
    <property type="match status" value="1"/>
</dbReference>
<comment type="caution">
    <text evidence="1">The sequence shown here is derived from an EMBL/GenBank/DDBJ whole genome shotgun (WGS) entry which is preliminary data.</text>
</comment>
<dbReference type="InterPro" id="IPR050902">
    <property type="entry name" value="ABC_Transporter_SBP"/>
</dbReference>
<name>A0A4Q2KUW6_9FUSO</name>
<dbReference type="RefSeq" id="WP_035906487.1">
    <property type="nucleotide sequence ID" value="NZ_FMXX01000017.1"/>
</dbReference>
<dbReference type="AlphaFoldDB" id="A0A4Q2KUW6"/>
<sequence>MKKFFLSLLFLFSTLVFAKIPERAVSTAHFTTEILLTIGAEEHMVGTAYLDNPILPKLKNKFEKIPVLSNKYPTKEKFYSVKPDFVTGWKSLEKPKNLGPREELEANGVRVHYLKSLEDENIETLYMDILELGKIFGVEKNAQSFVEKMKEELKAIEAKIPRTKKKIFAYDSGEKQPFVIAGKGMGQFIIELAGGENITAYLPGSFGNSTWEKIIIGNPEYIIIVDYGDDSYESKVKYLKESSPIKNLKAVRKNRFIKVSLAGVSPGVRIVDEVKNVARALHGIDL</sequence>
<dbReference type="Proteomes" id="UP000289216">
    <property type="component" value="Unassembled WGS sequence"/>
</dbReference>
<evidence type="ECO:0000313" key="1">
    <source>
        <dbReference type="EMBL" id="RXZ69334.1"/>
    </source>
</evidence>